<dbReference type="KEGG" id="rlg:Rleg_0558"/>
<accession>C6B2P2</accession>
<protein>
    <submittedName>
        <fullName evidence="1">Uncharacterized protein</fullName>
    </submittedName>
</protein>
<dbReference type="EMBL" id="CP001622">
    <property type="protein sequence ID" value="ACS54862.1"/>
    <property type="molecule type" value="Genomic_DNA"/>
</dbReference>
<dbReference type="Proteomes" id="UP000002256">
    <property type="component" value="Chromosome"/>
</dbReference>
<sequence length="81" mass="8531">MSRPFLLSITRSRAGYLPQINRLQTFGQTRCGPLLSPGASPSSGCRHLLPAGGEKGYAAAFSVPRLSLAGHVPSPRLRGEG</sequence>
<reference evidence="1 2" key="1">
    <citation type="journal article" date="2010" name="Stand. Genomic Sci.">
        <title>Complete genome sequence of Rhizobium leguminosarum bv. trifolii strain WSM1325, an effective microsymbiont of annual Mediterranean clovers.</title>
        <authorList>
            <person name="Reeve W."/>
            <person name="O'Hara G."/>
            <person name="Chain P."/>
            <person name="Ardley J."/>
            <person name="Brau L."/>
            <person name="Nandesena K."/>
            <person name="Tiwari R."/>
            <person name="Copeland A."/>
            <person name="Nolan M."/>
            <person name="Han C."/>
            <person name="Brettin T."/>
            <person name="Land M."/>
            <person name="Ovchinikova G."/>
            <person name="Ivanova N."/>
            <person name="Mavromatis K."/>
            <person name="Markowitz V."/>
            <person name="Kyrpides N."/>
            <person name="Melino V."/>
            <person name="Denton M."/>
            <person name="Yates R."/>
            <person name="Howieson J."/>
        </authorList>
    </citation>
    <scope>NUCLEOTIDE SEQUENCE [LARGE SCALE GENOMIC DNA]</scope>
    <source>
        <strain evidence="1 2">WSM1325</strain>
    </source>
</reference>
<dbReference type="HOGENOM" id="CLU_2571443_0_0_5"/>
<organism evidence="1 2">
    <name type="scientific">Rhizobium leguminosarum bv. trifolii (strain WSM1325)</name>
    <dbReference type="NCBI Taxonomy" id="395491"/>
    <lineage>
        <taxon>Bacteria</taxon>
        <taxon>Pseudomonadati</taxon>
        <taxon>Pseudomonadota</taxon>
        <taxon>Alphaproteobacteria</taxon>
        <taxon>Hyphomicrobiales</taxon>
        <taxon>Rhizobiaceae</taxon>
        <taxon>Rhizobium/Agrobacterium group</taxon>
        <taxon>Rhizobium</taxon>
    </lineage>
</organism>
<evidence type="ECO:0000313" key="1">
    <source>
        <dbReference type="EMBL" id="ACS54862.1"/>
    </source>
</evidence>
<dbReference type="AlphaFoldDB" id="C6B2P2"/>
<proteinExistence type="predicted"/>
<evidence type="ECO:0000313" key="2">
    <source>
        <dbReference type="Proteomes" id="UP000002256"/>
    </source>
</evidence>
<name>C6B2P2_RHILS</name>
<gene>
    <name evidence="1" type="ordered locus">Rleg_0558</name>
</gene>